<evidence type="ECO:0000313" key="5">
    <source>
        <dbReference type="EMBL" id="KGF71661.1"/>
    </source>
</evidence>
<organism evidence="5 6">
    <name type="scientific">Neosynechococcus sphagnicola sy1</name>
    <dbReference type="NCBI Taxonomy" id="1497020"/>
    <lineage>
        <taxon>Bacteria</taxon>
        <taxon>Bacillati</taxon>
        <taxon>Cyanobacteriota</taxon>
        <taxon>Cyanophyceae</taxon>
        <taxon>Neosynechococcales</taxon>
        <taxon>Neosynechococcaceae</taxon>
        <taxon>Neosynechococcus</taxon>
    </lineage>
</organism>
<dbReference type="STRING" id="1497020.DO97_16475"/>
<dbReference type="SUPFAM" id="SSF55816">
    <property type="entry name" value="5'-nucleotidase (syn. UDP-sugar hydrolase), C-terminal domain"/>
    <property type="match status" value="1"/>
</dbReference>
<dbReference type="PRINTS" id="PR01607">
    <property type="entry name" value="APYRASEFAMLY"/>
</dbReference>
<evidence type="ECO:0000256" key="3">
    <source>
        <dbReference type="ARBA" id="ARBA00022729"/>
    </source>
</evidence>
<dbReference type="GO" id="GO:0009166">
    <property type="term" value="P:nucleotide catabolic process"/>
    <property type="evidence" value="ECO:0007669"/>
    <property type="project" value="InterPro"/>
</dbReference>
<dbReference type="EMBL" id="JJML01000059">
    <property type="protein sequence ID" value="KGF71661.1"/>
    <property type="molecule type" value="Genomic_DNA"/>
</dbReference>
<reference evidence="5 6" key="1">
    <citation type="journal article" date="2014" name="Mol. Ecol.">
        <title>Evolution of Synechococcus.</title>
        <authorList>
            <person name="Dvorak P."/>
            <person name="Casamatta D."/>
            <person name="Hasler P."/>
            <person name="Poulickova A."/>
            <person name="Ondrej V."/>
            <person name="Sanges R."/>
        </authorList>
    </citation>
    <scope>NUCLEOTIDE SEQUENCE [LARGE SCALE GENOMIC DNA]</scope>
    <source>
        <strain evidence="5 6">CAUP A 1101</strain>
    </source>
</reference>
<gene>
    <name evidence="5" type="ORF">DO97_16475</name>
</gene>
<dbReference type="InterPro" id="IPR008334">
    <property type="entry name" value="5'-Nucleotdase_C"/>
</dbReference>
<feature type="non-terminal residue" evidence="5">
    <location>
        <position position="1"/>
    </location>
</feature>
<dbReference type="GO" id="GO:0016787">
    <property type="term" value="F:hydrolase activity"/>
    <property type="evidence" value="ECO:0007669"/>
    <property type="project" value="InterPro"/>
</dbReference>
<protein>
    <recommendedName>
        <fullName evidence="4">5'-Nucleotidase C-terminal domain-containing protein</fullName>
    </recommendedName>
</protein>
<dbReference type="Gene3D" id="3.90.780.10">
    <property type="entry name" value="5'-Nucleotidase, C-terminal domain"/>
    <property type="match status" value="1"/>
</dbReference>
<dbReference type="RefSeq" id="WP_036536141.1">
    <property type="nucleotide sequence ID" value="NZ_JJML01000059.1"/>
</dbReference>
<dbReference type="PANTHER" id="PTHR11575:SF24">
    <property type="entry name" value="5'-NUCLEOTIDASE"/>
    <property type="match status" value="1"/>
</dbReference>
<evidence type="ECO:0000256" key="1">
    <source>
        <dbReference type="ARBA" id="ARBA00004613"/>
    </source>
</evidence>
<dbReference type="AlphaFoldDB" id="A0A098TI17"/>
<name>A0A098TI17_9CYAN</name>
<dbReference type="PANTHER" id="PTHR11575">
    <property type="entry name" value="5'-NUCLEOTIDASE-RELATED"/>
    <property type="match status" value="1"/>
</dbReference>
<sequence length="202" mass="21835">LQQKIIGQTTVPLTRDHLGESNLGDLVADAMLEKTQADGAEIALINSGGLRNDLTIGPITLGQLLEVLPFGNTIVRVDLTGEQIWTALENGLSRIEEGAGRFPQVSGLRIVWNPTAAPGSRVVSVQVRHRDSSLAPLRPTQIYRVVTNNFMATGGDGYHVVSQGQNILDTGLLLVDVVTEYIVAQSPLKIQTEQRILNPRSP</sequence>
<evidence type="ECO:0000313" key="6">
    <source>
        <dbReference type="Proteomes" id="UP000030170"/>
    </source>
</evidence>
<dbReference type="Pfam" id="PF02872">
    <property type="entry name" value="5_nucleotid_C"/>
    <property type="match status" value="1"/>
</dbReference>
<comment type="subcellular location">
    <subcellularLocation>
        <location evidence="1">Secreted</location>
    </subcellularLocation>
</comment>
<dbReference type="GO" id="GO:0005576">
    <property type="term" value="C:extracellular region"/>
    <property type="evidence" value="ECO:0007669"/>
    <property type="project" value="UniProtKB-SubCell"/>
</dbReference>
<keyword evidence="6" id="KW-1185">Reference proteome</keyword>
<evidence type="ECO:0000259" key="4">
    <source>
        <dbReference type="Pfam" id="PF02872"/>
    </source>
</evidence>
<evidence type="ECO:0000256" key="2">
    <source>
        <dbReference type="ARBA" id="ARBA00022525"/>
    </source>
</evidence>
<dbReference type="Proteomes" id="UP000030170">
    <property type="component" value="Unassembled WGS sequence"/>
</dbReference>
<keyword evidence="2" id="KW-0964">Secreted</keyword>
<feature type="domain" description="5'-Nucleotidase C-terminal" evidence="4">
    <location>
        <begin position="6"/>
        <end position="162"/>
    </location>
</feature>
<comment type="caution">
    <text evidence="5">The sequence shown here is derived from an EMBL/GenBank/DDBJ whole genome shotgun (WGS) entry which is preliminary data.</text>
</comment>
<proteinExistence type="predicted"/>
<dbReference type="FunFam" id="3.90.780.10:FF:000004">
    <property type="entry name" value="UDP-sugar hydrolase, putative"/>
    <property type="match status" value="1"/>
</dbReference>
<accession>A0A098TI17</accession>
<dbReference type="InterPro" id="IPR036907">
    <property type="entry name" value="5'-Nucleotdase_C_sf"/>
</dbReference>
<keyword evidence="3" id="KW-0732">Signal</keyword>
<dbReference type="InterPro" id="IPR006179">
    <property type="entry name" value="5_nucleotidase/apyrase"/>
</dbReference>